<evidence type="ECO:0000256" key="1">
    <source>
        <dbReference type="SAM" id="MobiDB-lite"/>
    </source>
</evidence>
<feature type="transmembrane region" description="Helical" evidence="2">
    <location>
        <begin position="101"/>
        <end position="121"/>
    </location>
</feature>
<evidence type="ECO:0000313" key="3">
    <source>
        <dbReference type="EMBL" id="MCS3676357.1"/>
    </source>
</evidence>
<gene>
    <name evidence="3" type="ORF">GGP71_000253</name>
</gene>
<organism evidence="3 4">
    <name type="scientific">Salinibacter ruber</name>
    <dbReference type="NCBI Taxonomy" id="146919"/>
    <lineage>
        <taxon>Bacteria</taxon>
        <taxon>Pseudomonadati</taxon>
        <taxon>Rhodothermota</taxon>
        <taxon>Rhodothermia</taxon>
        <taxon>Rhodothermales</taxon>
        <taxon>Salinibacteraceae</taxon>
        <taxon>Salinibacter</taxon>
    </lineage>
</organism>
<keyword evidence="2" id="KW-0472">Membrane</keyword>
<keyword evidence="2" id="KW-0812">Transmembrane</keyword>
<name>A0A9X2PT71_9BACT</name>
<evidence type="ECO:0000256" key="2">
    <source>
        <dbReference type="SAM" id="Phobius"/>
    </source>
</evidence>
<keyword evidence="2" id="KW-1133">Transmembrane helix</keyword>
<feature type="region of interest" description="Disordered" evidence="1">
    <location>
        <begin position="1"/>
        <end position="26"/>
    </location>
</feature>
<sequence length="160" mass="16020">MTDSSATDDRSTGENSETPLGPHVPSASPIRRVVGYGVAGALGGGVFALTQHLGPSFLAEPGLARWVVLYALLGGLGVALWREATRWATGRGSLSRRGAILVSSLVAGMVLGAATLLVAALKQGAGAGGGLLLLGLPWKDGLGGFVGGAVYGALSTHFDV</sequence>
<dbReference type="EMBL" id="JANUAU010000001">
    <property type="protein sequence ID" value="MCS3676357.1"/>
    <property type="molecule type" value="Genomic_DNA"/>
</dbReference>
<feature type="transmembrane region" description="Helical" evidence="2">
    <location>
        <begin position="33"/>
        <end position="51"/>
    </location>
</feature>
<reference evidence="3" key="1">
    <citation type="submission" date="2022-08" db="EMBL/GenBank/DDBJ databases">
        <title>Genomic Encyclopedia of Type Strains, Phase V (KMG-V): Genome sequencing to study the core and pangenomes of soil and plant-associated prokaryotes.</title>
        <authorList>
            <person name="Whitman W."/>
        </authorList>
    </citation>
    <scope>NUCLEOTIDE SEQUENCE</scope>
    <source>
        <strain evidence="3">0</strain>
    </source>
</reference>
<comment type="caution">
    <text evidence="3">The sequence shown here is derived from an EMBL/GenBank/DDBJ whole genome shotgun (WGS) entry which is preliminary data.</text>
</comment>
<proteinExistence type="predicted"/>
<dbReference type="AlphaFoldDB" id="A0A9X2PT71"/>
<dbReference type="Proteomes" id="UP001155027">
    <property type="component" value="Unassembled WGS sequence"/>
</dbReference>
<accession>A0A9X2PT71</accession>
<feature type="transmembrane region" description="Helical" evidence="2">
    <location>
        <begin position="141"/>
        <end position="158"/>
    </location>
</feature>
<protein>
    <submittedName>
        <fullName evidence="3">Uncharacterized protein</fullName>
    </submittedName>
</protein>
<evidence type="ECO:0000313" key="4">
    <source>
        <dbReference type="Proteomes" id="UP001155027"/>
    </source>
</evidence>
<feature type="transmembrane region" description="Helical" evidence="2">
    <location>
        <begin position="63"/>
        <end position="81"/>
    </location>
</feature>
<dbReference type="RefSeq" id="WP_259079188.1">
    <property type="nucleotide sequence ID" value="NZ_JANUAU010000001.1"/>
</dbReference>